<dbReference type="PANTHER" id="PTHR48081">
    <property type="entry name" value="AB HYDROLASE SUPERFAMILY PROTEIN C4A8.06C"/>
    <property type="match status" value="1"/>
</dbReference>
<proteinExistence type="inferred from homology"/>
<dbReference type="InterPro" id="IPR049492">
    <property type="entry name" value="BD-FAE-like_dom"/>
</dbReference>
<dbReference type="Pfam" id="PF20434">
    <property type="entry name" value="BD-FAE"/>
    <property type="match status" value="1"/>
</dbReference>
<keyword evidence="3" id="KW-0732">Signal</keyword>
<dbReference type="Gene3D" id="3.40.50.1820">
    <property type="entry name" value="alpha/beta hydrolase"/>
    <property type="match status" value="1"/>
</dbReference>
<accession>A0A517Y6B1</accession>
<dbReference type="PROSITE" id="PS01173">
    <property type="entry name" value="LIPASE_GDXG_HIS"/>
    <property type="match status" value="1"/>
</dbReference>
<evidence type="ECO:0000313" key="6">
    <source>
        <dbReference type="Proteomes" id="UP000315017"/>
    </source>
</evidence>
<dbReference type="EC" id="3.1.1.1" evidence="5"/>
<organism evidence="5 6">
    <name type="scientific">Anatilimnocola aggregata</name>
    <dbReference type="NCBI Taxonomy" id="2528021"/>
    <lineage>
        <taxon>Bacteria</taxon>
        <taxon>Pseudomonadati</taxon>
        <taxon>Planctomycetota</taxon>
        <taxon>Planctomycetia</taxon>
        <taxon>Pirellulales</taxon>
        <taxon>Pirellulaceae</taxon>
        <taxon>Anatilimnocola</taxon>
    </lineage>
</organism>
<dbReference type="RefSeq" id="WP_145085229.1">
    <property type="nucleotide sequence ID" value="NZ_CP036274.1"/>
</dbReference>
<sequence length="334" mass="35800" precursor="true">MRTIGLFAAFVAFLFYPAIVPDASAQKGAPQRAKPPQGFVAEYDVKYVPNGDEAQALDIYYPETATDKPQPLLIWIHGGGWSGGSKAGIPYLSQLPRGYVVASIEYRFSQKAPFPAQIQDCQAAIRFLRANAKKYSIDPERIGVGGASAGGHLAALVGTSGGKKAFPMIGGNEDQSDRVQAVCDIFGPTNFWTVVTQAEEDKNVKNIFKWNSGDPYSRLIAAKLGEDKAKCDAVSPVHYVSKDNPPFLILHGDHDTLVPYAQSVELKELLDKSGVEATLQKLPGAGHGGASFALPALAKLTVSFFDKHLKGIDAKIEALPESEVTVKAASPAKK</sequence>
<evidence type="ECO:0000313" key="5">
    <source>
        <dbReference type="EMBL" id="QDU25756.1"/>
    </source>
</evidence>
<feature type="signal peptide" evidence="3">
    <location>
        <begin position="1"/>
        <end position="20"/>
    </location>
</feature>
<evidence type="ECO:0000259" key="4">
    <source>
        <dbReference type="Pfam" id="PF20434"/>
    </source>
</evidence>
<dbReference type="Proteomes" id="UP000315017">
    <property type="component" value="Chromosome"/>
</dbReference>
<dbReference type="InterPro" id="IPR029058">
    <property type="entry name" value="AB_hydrolase_fold"/>
</dbReference>
<dbReference type="InterPro" id="IPR050300">
    <property type="entry name" value="GDXG_lipolytic_enzyme"/>
</dbReference>
<evidence type="ECO:0000256" key="3">
    <source>
        <dbReference type="SAM" id="SignalP"/>
    </source>
</evidence>
<name>A0A517Y6B1_9BACT</name>
<dbReference type="PANTHER" id="PTHR48081:SF13">
    <property type="entry name" value="ALPHA_BETA HYDROLASE"/>
    <property type="match status" value="1"/>
</dbReference>
<comment type="similarity">
    <text evidence="1">Belongs to the 'GDXG' lipolytic enzyme family.</text>
</comment>
<feature type="chain" id="PRO_5021927729" evidence="3">
    <location>
        <begin position="21"/>
        <end position="334"/>
    </location>
</feature>
<dbReference type="AlphaFoldDB" id="A0A517Y6B1"/>
<gene>
    <name evidence="5" type="primary">nlhH_3</name>
    <name evidence="5" type="ORF">ETAA8_08270</name>
</gene>
<keyword evidence="6" id="KW-1185">Reference proteome</keyword>
<evidence type="ECO:0000256" key="2">
    <source>
        <dbReference type="ARBA" id="ARBA00022801"/>
    </source>
</evidence>
<keyword evidence="2 5" id="KW-0378">Hydrolase</keyword>
<dbReference type="KEGG" id="aagg:ETAA8_08270"/>
<feature type="domain" description="BD-FAE-like" evidence="4">
    <location>
        <begin position="57"/>
        <end position="270"/>
    </location>
</feature>
<dbReference type="OrthoDB" id="265201at2"/>
<dbReference type="InterPro" id="IPR002168">
    <property type="entry name" value="Lipase_GDXG_HIS_AS"/>
</dbReference>
<reference evidence="5 6" key="1">
    <citation type="submission" date="2019-02" db="EMBL/GenBank/DDBJ databases">
        <title>Deep-cultivation of Planctomycetes and their phenomic and genomic characterization uncovers novel biology.</title>
        <authorList>
            <person name="Wiegand S."/>
            <person name="Jogler M."/>
            <person name="Boedeker C."/>
            <person name="Pinto D."/>
            <person name="Vollmers J."/>
            <person name="Rivas-Marin E."/>
            <person name="Kohn T."/>
            <person name="Peeters S.H."/>
            <person name="Heuer A."/>
            <person name="Rast P."/>
            <person name="Oberbeckmann S."/>
            <person name="Bunk B."/>
            <person name="Jeske O."/>
            <person name="Meyerdierks A."/>
            <person name="Storesund J.E."/>
            <person name="Kallscheuer N."/>
            <person name="Luecker S."/>
            <person name="Lage O.M."/>
            <person name="Pohl T."/>
            <person name="Merkel B.J."/>
            <person name="Hornburger P."/>
            <person name="Mueller R.-W."/>
            <person name="Bruemmer F."/>
            <person name="Labrenz M."/>
            <person name="Spormann A.M."/>
            <person name="Op den Camp H."/>
            <person name="Overmann J."/>
            <person name="Amann R."/>
            <person name="Jetten M.S.M."/>
            <person name="Mascher T."/>
            <person name="Medema M.H."/>
            <person name="Devos D.P."/>
            <person name="Kaster A.-K."/>
            <person name="Ovreas L."/>
            <person name="Rohde M."/>
            <person name="Galperin M.Y."/>
            <person name="Jogler C."/>
        </authorList>
    </citation>
    <scope>NUCLEOTIDE SEQUENCE [LARGE SCALE GENOMIC DNA]</scope>
    <source>
        <strain evidence="5 6">ETA_A8</strain>
    </source>
</reference>
<dbReference type="SUPFAM" id="SSF53474">
    <property type="entry name" value="alpha/beta-Hydrolases"/>
    <property type="match status" value="1"/>
</dbReference>
<protein>
    <submittedName>
        <fullName evidence="5">Carboxylesterase NlhH</fullName>
        <ecNumber evidence="5">3.1.1.1</ecNumber>
    </submittedName>
</protein>
<dbReference type="EMBL" id="CP036274">
    <property type="protein sequence ID" value="QDU25756.1"/>
    <property type="molecule type" value="Genomic_DNA"/>
</dbReference>
<dbReference type="GO" id="GO:0106435">
    <property type="term" value="F:carboxylesterase activity"/>
    <property type="evidence" value="ECO:0007669"/>
    <property type="project" value="UniProtKB-EC"/>
</dbReference>
<evidence type="ECO:0000256" key="1">
    <source>
        <dbReference type="ARBA" id="ARBA00010515"/>
    </source>
</evidence>